<dbReference type="GO" id="GO:0010608">
    <property type="term" value="P:post-transcriptional regulation of gene expression"/>
    <property type="evidence" value="ECO:0007669"/>
    <property type="project" value="InterPro"/>
</dbReference>
<feature type="compositionally biased region" description="Basic and acidic residues" evidence="4">
    <location>
        <begin position="192"/>
        <end position="203"/>
    </location>
</feature>
<evidence type="ECO:0000259" key="5">
    <source>
        <dbReference type="SMART" id="SM00945"/>
    </source>
</evidence>
<dbReference type="PANTHER" id="PTHR38106">
    <property type="entry name" value="RNA CHAPERONE PROQ"/>
    <property type="match status" value="1"/>
</dbReference>
<accession>A0A849BA93</accession>
<gene>
    <name evidence="6" type="ORF">HLB16_07905</name>
</gene>
<feature type="compositionally biased region" description="Low complexity" evidence="4">
    <location>
        <begin position="71"/>
        <end position="85"/>
    </location>
</feature>
<dbReference type="SMART" id="SM00945">
    <property type="entry name" value="ProQ"/>
    <property type="match status" value="1"/>
</dbReference>
<feature type="region of interest" description="Disordered" evidence="4">
    <location>
        <begin position="14"/>
        <end position="104"/>
    </location>
</feature>
<sequence>MGFEKLAALKAELARQREASRRPAERRSDARRPAKEATAQQGKDTSRGDGQHRPGKAPARDKAVHGGTKAGGTRPAGAGAGASAKPPRKAHREPAAARRTEEPVDPTVRNIWKLQKQFPLAFPKAPAAKLPLKIGVYDDLLPHAAALQMTEQELRDALKQWCRGSRYWACLVEGAPRVDLAGAEAGQVSARDAARARHLEQLRSRRAKPSTPAPAQASPADAADGTPPVADSERTDPA</sequence>
<feature type="region of interest" description="Disordered" evidence="4">
    <location>
        <begin position="191"/>
        <end position="238"/>
    </location>
</feature>
<evidence type="ECO:0000313" key="6">
    <source>
        <dbReference type="EMBL" id="NNH10803.1"/>
    </source>
</evidence>
<dbReference type="Proteomes" id="UP000542973">
    <property type="component" value="Unassembled WGS sequence"/>
</dbReference>
<feature type="compositionally biased region" description="Basic and acidic residues" evidence="4">
    <location>
        <begin position="14"/>
        <end position="35"/>
    </location>
</feature>
<dbReference type="Pfam" id="PF04352">
    <property type="entry name" value="ProQ"/>
    <property type="match status" value="1"/>
</dbReference>
<feature type="compositionally biased region" description="Low complexity" evidence="4">
    <location>
        <begin position="209"/>
        <end position="224"/>
    </location>
</feature>
<dbReference type="GO" id="GO:0034057">
    <property type="term" value="F:RNA strand-exchange activity"/>
    <property type="evidence" value="ECO:0007669"/>
    <property type="project" value="InterPro"/>
</dbReference>
<dbReference type="GO" id="GO:0033592">
    <property type="term" value="F:RNA strand annealing activity"/>
    <property type="evidence" value="ECO:0007669"/>
    <property type="project" value="InterPro"/>
</dbReference>
<dbReference type="AlphaFoldDB" id="A0A849BA93"/>
<feature type="compositionally biased region" description="Basic and acidic residues" evidence="4">
    <location>
        <begin position="44"/>
        <end position="64"/>
    </location>
</feature>
<keyword evidence="1" id="KW-0963">Cytoplasm</keyword>
<dbReference type="RefSeq" id="WP_151021989.1">
    <property type="nucleotide sequence ID" value="NZ_BAAAEB010000023.1"/>
</dbReference>
<keyword evidence="3" id="KW-0143">Chaperone</keyword>
<name>A0A849BA93_9BURK</name>
<reference evidence="6 7" key="1">
    <citation type="submission" date="2020-05" db="EMBL/GenBank/DDBJ databases">
        <title>MicrobeNet Type strains.</title>
        <authorList>
            <person name="Nicholson A.C."/>
        </authorList>
    </citation>
    <scope>NUCLEOTIDE SEQUENCE [LARGE SCALE GENOMIC DNA]</scope>
    <source>
        <strain evidence="6 7">ATCC 700815</strain>
    </source>
</reference>
<feature type="domain" description="ProQ/FinO" evidence="5">
    <location>
        <begin position="102"/>
        <end position="218"/>
    </location>
</feature>
<dbReference type="InterPro" id="IPR016103">
    <property type="entry name" value="ProQ/FinO"/>
</dbReference>
<proteinExistence type="predicted"/>
<comment type="caution">
    <text evidence="6">The sequence shown here is derived from an EMBL/GenBank/DDBJ whole genome shotgun (WGS) entry which is preliminary data.</text>
</comment>
<evidence type="ECO:0000313" key="7">
    <source>
        <dbReference type="Proteomes" id="UP000542973"/>
    </source>
</evidence>
<evidence type="ECO:0000256" key="3">
    <source>
        <dbReference type="ARBA" id="ARBA00023186"/>
    </source>
</evidence>
<feature type="compositionally biased region" description="Basic and acidic residues" evidence="4">
    <location>
        <begin position="92"/>
        <end position="102"/>
    </location>
</feature>
<dbReference type="InterPro" id="IPR023529">
    <property type="entry name" value="ProQ"/>
</dbReference>
<evidence type="ECO:0000256" key="2">
    <source>
        <dbReference type="ARBA" id="ARBA00022884"/>
    </source>
</evidence>
<dbReference type="GO" id="GO:0005829">
    <property type="term" value="C:cytosol"/>
    <property type="evidence" value="ECO:0007669"/>
    <property type="project" value="TreeGrafter"/>
</dbReference>
<organism evidence="6 7">
    <name type="scientific">Cupriavidus gilardii</name>
    <dbReference type="NCBI Taxonomy" id="82541"/>
    <lineage>
        <taxon>Bacteria</taxon>
        <taxon>Pseudomonadati</taxon>
        <taxon>Pseudomonadota</taxon>
        <taxon>Betaproteobacteria</taxon>
        <taxon>Burkholderiales</taxon>
        <taxon>Burkholderiaceae</taxon>
        <taxon>Cupriavidus</taxon>
    </lineage>
</organism>
<dbReference type="PANTHER" id="PTHR38106:SF1">
    <property type="entry name" value="RNA CHAPERONE PROQ"/>
    <property type="match status" value="1"/>
</dbReference>
<protein>
    <submittedName>
        <fullName evidence="6">ProQ/FinO family protein</fullName>
    </submittedName>
</protein>
<evidence type="ECO:0000256" key="4">
    <source>
        <dbReference type="SAM" id="MobiDB-lite"/>
    </source>
</evidence>
<dbReference type="SUPFAM" id="SSF48657">
    <property type="entry name" value="FinO-like"/>
    <property type="match status" value="1"/>
</dbReference>
<evidence type="ECO:0000256" key="1">
    <source>
        <dbReference type="ARBA" id="ARBA00022490"/>
    </source>
</evidence>
<dbReference type="EMBL" id="JABEMD010000010">
    <property type="protein sequence ID" value="NNH10803.1"/>
    <property type="molecule type" value="Genomic_DNA"/>
</dbReference>
<dbReference type="InterPro" id="IPR036442">
    <property type="entry name" value="ProQ/FinO_sf"/>
</dbReference>
<dbReference type="Gene3D" id="1.10.1710.10">
    <property type="entry name" value="ProQ/FinO domain"/>
    <property type="match status" value="1"/>
</dbReference>
<keyword evidence="2" id="KW-0694">RNA-binding</keyword>